<protein>
    <submittedName>
        <fullName evidence="1">Uncharacterized protein</fullName>
    </submittedName>
</protein>
<proteinExistence type="predicted"/>
<evidence type="ECO:0000313" key="2">
    <source>
        <dbReference type="Proteomes" id="UP001163321"/>
    </source>
</evidence>
<name>A0ACC0WLX1_9STRA</name>
<gene>
    <name evidence="1" type="ORF">PsorP6_011425</name>
</gene>
<evidence type="ECO:0000313" key="1">
    <source>
        <dbReference type="EMBL" id="KAI9919021.1"/>
    </source>
</evidence>
<accession>A0ACC0WLX1</accession>
<comment type="caution">
    <text evidence="1">The sequence shown here is derived from an EMBL/GenBank/DDBJ whole genome shotgun (WGS) entry which is preliminary data.</text>
</comment>
<sequence>MMCHVIIAWSIWIIRLGGDGARTRVTLGLMIPHKDHIRESSHHERHGVHESIIHFFIVKTKGFVHGEKRIVRVRNVTKVVNEIKVGSDTVDVFVGRD</sequence>
<organism evidence="1 2">
    <name type="scientific">Peronosclerospora sorghi</name>
    <dbReference type="NCBI Taxonomy" id="230839"/>
    <lineage>
        <taxon>Eukaryota</taxon>
        <taxon>Sar</taxon>
        <taxon>Stramenopiles</taxon>
        <taxon>Oomycota</taxon>
        <taxon>Peronosporomycetes</taxon>
        <taxon>Peronosporales</taxon>
        <taxon>Peronosporaceae</taxon>
        <taxon>Peronosclerospora</taxon>
    </lineage>
</organism>
<dbReference type="Proteomes" id="UP001163321">
    <property type="component" value="Chromosome 12"/>
</dbReference>
<dbReference type="EMBL" id="CM047591">
    <property type="protein sequence ID" value="KAI9919021.1"/>
    <property type="molecule type" value="Genomic_DNA"/>
</dbReference>
<reference evidence="1 2" key="1">
    <citation type="journal article" date="2022" name="bioRxiv">
        <title>The genome of the oomycete Peronosclerospora sorghi, a cosmopolitan pathogen of maize and sorghum, is inflated with dispersed pseudogenes.</title>
        <authorList>
            <person name="Fletcher K."/>
            <person name="Martin F."/>
            <person name="Isakeit T."/>
            <person name="Cavanaugh K."/>
            <person name="Magill C."/>
            <person name="Michelmore R."/>
        </authorList>
    </citation>
    <scope>NUCLEOTIDE SEQUENCE [LARGE SCALE GENOMIC DNA]</scope>
    <source>
        <strain evidence="1">P6</strain>
    </source>
</reference>
<keyword evidence="2" id="KW-1185">Reference proteome</keyword>